<dbReference type="PROSITE" id="PS50835">
    <property type="entry name" value="IG_LIKE"/>
    <property type="match status" value="1"/>
</dbReference>
<dbReference type="EMBL" id="CAJVCH010539081">
    <property type="protein sequence ID" value="CAG7826226.1"/>
    <property type="molecule type" value="Genomic_DNA"/>
</dbReference>
<comment type="caution">
    <text evidence="4">The sequence shown here is derived from an EMBL/GenBank/DDBJ whole genome shotgun (WGS) entry which is preliminary data.</text>
</comment>
<dbReference type="Pfam" id="PF07686">
    <property type="entry name" value="V-set"/>
    <property type="match status" value="1"/>
</dbReference>
<feature type="domain" description="Ig-like" evidence="3">
    <location>
        <begin position="5"/>
        <end position="129"/>
    </location>
</feature>
<protein>
    <recommendedName>
        <fullName evidence="3">Ig-like domain-containing protein</fullName>
    </recommendedName>
</protein>
<dbReference type="OrthoDB" id="10015491at2759"/>
<accession>A0A8J2PSN6</accession>
<dbReference type="InterPro" id="IPR013106">
    <property type="entry name" value="Ig_V-set"/>
</dbReference>
<sequence length="323" mass="35475">MHVLPKLVLIWELCVVDKGALAKGLQLENVTVPEIGLFGGSETLRCDFQLGSDTLYSLKWYKDEKEFYRIVTNARSNNRLTPVVFAQPGVQVVGEKSGLHQVVLTNLTIESSGIYRCEISAETSFRTITKAGNLTVIVPPERLKPTISNISNMYHMDDSIDGNCTSFRSRPAANLTFHIHDTKVDPSSLIEYGPVSESGGLLTSVLGLHLVVGHQHFLNGVIKLKCTATIGKLSWHQDLVIEHRNFYNSHVASAGHRGLSGSGRTVAHPQVLVLFGTLFLGVVSSLGLQGIMMFLSSLLSTLCSFSSRPRSSRRPLIIFTWGE</sequence>
<evidence type="ECO:0000259" key="3">
    <source>
        <dbReference type="PROSITE" id="PS50835"/>
    </source>
</evidence>
<gene>
    <name evidence="4" type="ORF">AFUS01_LOCUS36291</name>
</gene>
<keyword evidence="2" id="KW-0732">Signal</keyword>
<dbReference type="Proteomes" id="UP000708208">
    <property type="component" value="Unassembled WGS sequence"/>
</dbReference>
<keyword evidence="1" id="KW-1133">Transmembrane helix</keyword>
<keyword evidence="5" id="KW-1185">Reference proteome</keyword>
<evidence type="ECO:0000256" key="2">
    <source>
        <dbReference type="SAM" id="SignalP"/>
    </source>
</evidence>
<proteinExistence type="predicted"/>
<keyword evidence="1" id="KW-0472">Membrane</keyword>
<evidence type="ECO:0000313" key="5">
    <source>
        <dbReference type="Proteomes" id="UP000708208"/>
    </source>
</evidence>
<dbReference type="PANTHER" id="PTHR21261">
    <property type="entry name" value="BEAT PROTEIN"/>
    <property type="match status" value="1"/>
</dbReference>
<evidence type="ECO:0000313" key="4">
    <source>
        <dbReference type="EMBL" id="CAG7826226.1"/>
    </source>
</evidence>
<reference evidence="4" key="1">
    <citation type="submission" date="2021-06" db="EMBL/GenBank/DDBJ databases">
        <authorList>
            <person name="Hodson N. C."/>
            <person name="Mongue J. A."/>
            <person name="Jaron S. K."/>
        </authorList>
    </citation>
    <scope>NUCLEOTIDE SEQUENCE</scope>
</reference>
<evidence type="ECO:0000256" key="1">
    <source>
        <dbReference type="SAM" id="Phobius"/>
    </source>
</evidence>
<feature type="chain" id="PRO_5035164941" description="Ig-like domain-containing protein" evidence="2">
    <location>
        <begin position="23"/>
        <end position="323"/>
    </location>
</feature>
<dbReference type="AlphaFoldDB" id="A0A8J2PSN6"/>
<keyword evidence="1" id="KW-0812">Transmembrane</keyword>
<feature type="signal peptide" evidence="2">
    <location>
        <begin position="1"/>
        <end position="22"/>
    </location>
</feature>
<organism evidence="4 5">
    <name type="scientific">Allacma fusca</name>
    <dbReference type="NCBI Taxonomy" id="39272"/>
    <lineage>
        <taxon>Eukaryota</taxon>
        <taxon>Metazoa</taxon>
        <taxon>Ecdysozoa</taxon>
        <taxon>Arthropoda</taxon>
        <taxon>Hexapoda</taxon>
        <taxon>Collembola</taxon>
        <taxon>Symphypleona</taxon>
        <taxon>Sminthuridae</taxon>
        <taxon>Allacma</taxon>
    </lineage>
</organism>
<name>A0A8J2PSN6_9HEXA</name>
<feature type="transmembrane region" description="Helical" evidence="1">
    <location>
        <begin position="272"/>
        <end position="305"/>
    </location>
</feature>
<dbReference type="InterPro" id="IPR007110">
    <property type="entry name" value="Ig-like_dom"/>
</dbReference>
<dbReference type="PANTHER" id="PTHR21261:SF5">
    <property type="entry name" value="BEATEN PATH VA, ISOFORM A-RELATED"/>
    <property type="match status" value="1"/>
</dbReference>